<reference evidence="17" key="1">
    <citation type="submission" date="2019-06" db="EMBL/GenBank/DDBJ databases">
        <title>G10K-VGP Goodes thornscrub tortoise genome, primary haplotype.</title>
        <authorList>
            <person name="Murphy B."/>
            <person name="Edwards T."/>
            <person name="Rhie A."/>
            <person name="Koren S."/>
            <person name="Phillippy A."/>
            <person name="Fedrigo O."/>
            <person name="Haase B."/>
            <person name="Mountcastle J."/>
            <person name="Lewin H."/>
            <person name="Damas J."/>
            <person name="Howe K."/>
            <person name="Formenti G."/>
            <person name="Myers G."/>
            <person name="Durbin R."/>
            <person name="Jarvis E.D."/>
        </authorList>
    </citation>
    <scope>NUCLEOTIDE SEQUENCE [LARGE SCALE GENOMIC DNA]</scope>
</reference>
<evidence type="ECO:0000256" key="2">
    <source>
        <dbReference type="ARBA" id="ARBA00006177"/>
    </source>
</evidence>
<dbReference type="SMART" id="SM00692">
    <property type="entry name" value="DM3"/>
    <property type="match status" value="1"/>
</dbReference>
<keyword evidence="7 13" id="KW-0175">Coiled coil</keyword>
<keyword evidence="5" id="KW-0862">Zinc</keyword>
<dbReference type="GO" id="GO:0005654">
    <property type="term" value="C:nucleoplasm"/>
    <property type="evidence" value="ECO:0007669"/>
    <property type="project" value="UniProtKB-SubCell"/>
</dbReference>
<dbReference type="GO" id="GO:0000978">
    <property type="term" value="F:RNA polymerase II cis-regulatory region sequence-specific DNA binding"/>
    <property type="evidence" value="ECO:0007669"/>
    <property type="project" value="TreeGrafter"/>
</dbReference>
<keyword evidence="4 12" id="KW-0863">Zinc-finger</keyword>
<feature type="domain" description="THAP-type" evidence="16">
    <location>
        <begin position="132"/>
        <end position="224"/>
    </location>
</feature>
<dbReference type="GeneTree" id="ENSGT00940000159383"/>
<dbReference type="InterPro" id="IPR026516">
    <property type="entry name" value="THAP1/10"/>
</dbReference>
<evidence type="ECO:0000256" key="7">
    <source>
        <dbReference type="ARBA" id="ARBA00023054"/>
    </source>
</evidence>
<evidence type="ECO:0000256" key="4">
    <source>
        <dbReference type="ARBA" id="ARBA00022771"/>
    </source>
</evidence>
<evidence type="ECO:0000256" key="11">
    <source>
        <dbReference type="ARBA" id="ARBA00023306"/>
    </source>
</evidence>
<feature type="region of interest" description="Disordered" evidence="15">
    <location>
        <begin position="235"/>
        <end position="271"/>
    </location>
</feature>
<sequence>SWQRHLEVGRGRVPFLLLGANRAGDGGRAVTELAGSLRSSSVGAGAEPAAAGGGEWCSPAPPTAAGTDTTKRSLSPSTSEDGAGARVRGAGARHGRGRSHARGCALGARGVTVIGEEPRARAPRLLWRALSQGEACPSGACPPGSSRVGEGVSEVGPRCARRCTDSWFPLTRPDLCKKWEAAVKRKNFKPTKYSSICSEHFTPDCFKRECNNKLLKENAVPTIFCYTEPSEKVKTEEFTEQPEDLSAAPPPPPPPPPLLPPAPPQPSFPLSQIDARLVDPSIGLLMPPLQTPNNLAVFCDHNYTVEDTVHQRKRIQQLEEQVEKLRKKLKTAQQRCRRQERQIEKLREIVQFQKEKDIVAGKGYVILPNDYFEIVEVPA</sequence>
<proteinExistence type="inferred from homology"/>
<evidence type="ECO:0000256" key="9">
    <source>
        <dbReference type="ARBA" id="ARBA00023163"/>
    </source>
</evidence>
<evidence type="ECO:0000256" key="6">
    <source>
        <dbReference type="ARBA" id="ARBA00023015"/>
    </source>
</evidence>
<evidence type="ECO:0000313" key="18">
    <source>
        <dbReference type="Proteomes" id="UP000694390"/>
    </source>
</evidence>
<evidence type="ECO:0000256" key="5">
    <source>
        <dbReference type="ARBA" id="ARBA00022833"/>
    </source>
</evidence>
<evidence type="ECO:0000256" key="1">
    <source>
        <dbReference type="ARBA" id="ARBA00004642"/>
    </source>
</evidence>
<name>A0A8C4VKH9_9SAUR</name>
<comment type="function">
    <text evidence="13">DNA-binding transcription regulator that regulates endothelial cell proliferation and G1/S cell-cycle progression. Specifically binds the 5'-[AT]NTNN[GT]GGCA[AGT]-3' core DNA sequence and acts by modulating expression of pRB-E2F cell-cycle target genes.</text>
</comment>
<dbReference type="AlphaFoldDB" id="A0A8C4VKH9"/>
<dbReference type="PANTHER" id="PTHR46600:SF1">
    <property type="entry name" value="THAP DOMAIN-CONTAINING PROTEIN 1"/>
    <property type="match status" value="1"/>
</dbReference>
<feature type="compositionally biased region" description="Pro residues" evidence="15">
    <location>
        <begin position="248"/>
        <end position="267"/>
    </location>
</feature>
<dbReference type="PANTHER" id="PTHR46600">
    <property type="entry name" value="THAP DOMAIN-CONTAINING"/>
    <property type="match status" value="1"/>
</dbReference>
<dbReference type="InterPro" id="IPR006612">
    <property type="entry name" value="THAP_Znf"/>
</dbReference>
<gene>
    <name evidence="17" type="primary">THAP1</name>
</gene>
<dbReference type="GO" id="GO:0006357">
    <property type="term" value="P:regulation of transcription by RNA polymerase II"/>
    <property type="evidence" value="ECO:0007669"/>
    <property type="project" value="TreeGrafter"/>
</dbReference>
<evidence type="ECO:0000256" key="12">
    <source>
        <dbReference type="PROSITE-ProRule" id="PRU00309"/>
    </source>
</evidence>
<accession>A0A8C4VKH9</accession>
<comment type="similarity">
    <text evidence="2 13">Belongs to the THAP1 family.</text>
</comment>
<evidence type="ECO:0000256" key="8">
    <source>
        <dbReference type="ARBA" id="ARBA00023125"/>
    </source>
</evidence>
<dbReference type="SMART" id="SM00980">
    <property type="entry name" value="THAP"/>
    <property type="match status" value="1"/>
</dbReference>
<evidence type="ECO:0000256" key="14">
    <source>
        <dbReference type="SAM" id="Coils"/>
    </source>
</evidence>
<dbReference type="PROSITE" id="PS50950">
    <property type="entry name" value="ZF_THAP"/>
    <property type="match status" value="1"/>
</dbReference>
<feature type="compositionally biased region" description="Basic residues" evidence="15">
    <location>
        <begin position="91"/>
        <end position="100"/>
    </location>
</feature>
<dbReference type="GO" id="GO:0008270">
    <property type="term" value="F:zinc ion binding"/>
    <property type="evidence" value="ECO:0007669"/>
    <property type="project" value="UniProtKB-KW"/>
</dbReference>
<dbReference type="GO" id="GO:0001935">
    <property type="term" value="P:endothelial cell proliferation"/>
    <property type="evidence" value="ECO:0007669"/>
    <property type="project" value="UniProtKB-UniRule"/>
</dbReference>
<organism evidence="17 18">
    <name type="scientific">Gopherus evgoodei</name>
    <name type="common">Goodes thornscrub tortoise</name>
    <dbReference type="NCBI Taxonomy" id="1825980"/>
    <lineage>
        <taxon>Eukaryota</taxon>
        <taxon>Metazoa</taxon>
        <taxon>Chordata</taxon>
        <taxon>Craniata</taxon>
        <taxon>Vertebrata</taxon>
        <taxon>Euteleostomi</taxon>
        <taxon>Archelosauria</taxon>
        <taxon>Testudinata</taxon>
        <taxon>Testudines</taxon>
        <taxon>Cryptodira</taxon>
        <taxon>Durocryptodira</taxon>
        <taxon>Testudinoidea</taxon>
        <taxon>Testudinidae</taxon>
        <taxon>Gopherus</taxon>
    </lineage>
</organism>
<keyword evidence="3" id="KW-0479">Metal-binding</keyword>
<evidence type="ECO:0000313" key="17">
    <source>
        <dbReference type="Ensembl" id="ENSGEVP00005002227.1"/>
    </source>
</evidence>
<comment type="subcellular location">
    <subcellularLocation>
        <location evidence="1 13">Nucleus</location>
        <location evidence="1 13">Nucleoplasm</location>
    </subcellularLocation>
</comment>
<evidence type="ECO:0000256" key="3">
    <source>
        <dbReference type="ARBA" id="ARBA00022723"/>
    </source>
</evidence>
<dbReference type="Proteomes" id="UP000694390">
    <property type="component" value="Chromosome 6"/>
</dbReference>
<reference evidence="17" key="2">
    <citation type="submission" date="2025-08" db="UniProtKB">
        <authorList>
            <consortium name="Ensembl"/>
        </authorList>
    </citation>
    <scope>IDENTIFICATION</scope>
</reference>
<dbReference type="GO" id="GO:0003700">
    <property type="term" value="F:DNA-binding transcription factor activity"/>
    <property type="evidence" value="ECO:0007669"/>
    <property type="project" value="UniProtKB-UniRule"/>
</dbReference>
<keyword evidence="18" id="KW-1185">Reference proteome</keyword>
<reference evidence="17" key="3">
    <citation type="submission" date="2025-09" db="UniProtKB">
        <authorList>
            <consortium name="Ensembl"/>
        </authorList>
    </citation>
    <scope>IDENTIFICATION</scope>
</reference>
<protein>
    <recommendedName>
        <fullName evidence="13">THAP domain-containing protein 1</fullName>
    </recommendedName>
</protein>
<dbReference type="Ensembl" id="ENSGEVT00005002340.1">
    <property type="protein sequence ID" value="ENSGEVP00005002227.1"/>
    <property type="gene ID" value="ENSGEVG00005001685.1"/>
</dbReference>
<dbReference type="OrthoDB" id="9867479at2759"/>
<feature type="region of interest" description="Disordered" evidence="15">
    <location>
        <begin position="36"/>
        <end position="100"/>
    </location>
</feature>
<keyword evidence="9 13" id="KW-0804">Transcription</keyword>
<keyword evidence="8 12" id="KW-0238">DNA-binding</keyword>
<evidence type="ECO:0000256" key="15">
    <source>
        <dbReference type="SAM" id="MobiDB-lite"/>
    </source>
</evidence>
<keyword evidence="6 13" id="KW-0805">Transcription regulation</keyword>
<evidence type="ECO:0000256" key="10">
    <source>
        <dbReference type="ARBA" id="ARBA00023242"/>
    </source>
</evidence>
<evidence type="ECO:0000256" key="13">
    <source>
        <dbReference type="RuleBase" id="RU369073"/>
    </source>
</evidence>
<evidence type="ECO:0000259" key="16">
    <source>
        <dbReference type="PROSITE" id="PS50950"/>
    </source>
</evidence>
<feature type="coiled-coil region" evidence="14">
    <location>
        <begin position="308"/>
        <end position="356"/>
    </location>
</feature>
<dbReference type="SUPFAM" id="SSF57716">
    <property type="entry name" value="Glucocorticoid receptor-like (DNA-binding domain)"/>
    <property type="match status" value="1"/>
</dbReference>
<dbReference type="Pfam" id="PF05485">
    <property type="entry name" value="THAP"/>
    <property type="match status" value="1"/>
</dbReference>
<keyword evidence="11 13" id="KW-0131">Cell cycle</keyword>
<keyword evidence="10 13" id="KW-0539">Nucleus</keyword>